<keyword evidence="3" id="KW-1185">Reference proteome</keyword>
<evidence type="ECO:0000259" key="1">
    <source>
        <dbReference type="Pfam" id="PF01400"/>
    </source>
</evidence>
<evidence type="ECO:0000313" key="2">
    <source>
        <dbReference type="EMBL" id="QUB76655.1"/>
    </source>
</evidence>
<protein>
    <recommendedName>
        <fullName evidence="1">Peptidase M12A domain-containing protein</fullName>
    </recommendedName>
</protein>
<sequence length="230" mass="27291">MLERYFSQCYIEANIKECDLDLTTQLRKKTFLAYTKGGYLIESKIDDQTLFTYLINELRNDPKTKQYTDYYKLFCIDEEVEKKTLNGQARDISKKEAIILKNGLDKETIVHELFHCLGLYHSFSLKNKYTFEKYKTDNIMDYQKKNNSTSQESIVQNKTDILENSLSIPRVATWQFQWCIIHRGLKTLHQLNEEKKNTRKKELIKKIYIKKTNSNEQAVISFFCNISDTK</sequence>
<dbReference type="Pfam" id="PF01400">
    <property type="entry name" value="Astacin"/>
    <property type="match status" value="1"/>
</dbReference>
<proteinExistence type="predicted"/>
<feature type="domain" description="Peptidase M12A" evidence="1">
    <location>
        <begin position="96"/>
        <end position="157"/>
    </location>
</feature>
<dbReference type="RefSeq" id="WP_211808521.1">
    <property type="nucleotide sequence ID" value="NZ_CP072362.1"/>
</dbReference>
<dbReference type="InterPro" id="IPR001506">
    <property type="entry name" value="Peptidase_M12A"/>
</dbReference>
<accession>A0ABX7XSU2</accession>
<name>A0ABX7XSU2_9BACT</name>
<reference evidence="2 3" key="1">
    <citation type="submission" date="2021-03" db="EMBL/GenBank/DDBJ databases">
        <title>Human Oral Microbial Genomes.</title>
        <authorList>
            <person name="Johnston C.D."/>
            <person name="Chen T."/>
            <person name="Dewhirst F.E."/>
        </authorList>
    </citation>
    <scope>NUCLEOTIDE SEQUENCE [LARGE SCALE GENOMIC DNA]</scope>
    <source>
        <strain evidence="2 3">F0054</strain>
    </source>
</reference>
<dbReference type="Gene3D" id="3.40.390.10">
    <property type="entry name" value="Collagenase (Catalytic Domain)"/>
    <property type="match status" value="1"/>
</dbReference>
<organism evidence="2 3">
    <name type="scientific">Prevotella melaninogenica</name>
    <dbReference type="NCBI Taxonomy" id="28132"/>
    <lineage>
        <taxon>Bacteria</taxon>
        <taxon>Pseudomonadati</taxon>
        <taxon>Bacteroidota</taxon>
        <taxon>Bacteroidia</taxon>
        <taxon>Bacteroidales</taxon>
        <taxon>Prevotellaceae</taxon>
        <taxon>Prevotella</taxon>
    </lineage>
</organism>
<dbReference type="EMBL" id="CP072362">
    <property type="protein sequence ID" value="QUB76655.1"/>
    <property type="molecule type" value="Genomic_DNA"/>
</dbReference>
<dbReference type="InterPro" id="IPR024079">
    <property type="entry name" value="MetalloPept_cat_dom_sf"/>
</dbReference>
<gene>
    <name evidence="2" type="ORF">J5A58_13185</name>
</gene>
<dbReference type="Proteomes" id="UP000682195">
    <property type="component" value="Chromosome 2"/>
</dbReference>
<evidence type="ECO:0000313" key="3">
    <source>
        <dbReference type="Proteomes" id="UP000682195"/>
    </source>
</evidence>
<dbReference type="SUPFAM" id="SSF55486">
    <property type="entry name" value="Metalloproteases ('zincins'), catalytic domain"/>
    <property type="match status" value="1"/>
</dbReference>